<dbReference type="PROSITE" id="PS50262">
    <property type="entry name" value="G_PROTEIN_RECEP_F1_2"/>
    <property type="match status" value="1"/>
</dbReference>
<comment type="subcellular location">
    <subcellularLocation>
        <location evidence="1">Cell membrane</location>
        <topology evidence="1">Multi-pass membrane protein</topology>
    </subcellularLocation>
</comment>
<keyword evidence="8" id="KW-0807">Transducer</keyword>
<dbReference type="Pfam" id="PF00001">
    <property type="entry name" value="7tm_1"/>
    <property type="match status" value="1"/>
</dbReference>
<dbReference type="Gene3D" id="1.20.1070.10">
    <property type="entry name" value="Rhodopsin 7-helix transmembrane proteins"/>
    <property type="match status" value="1"/>
</dbReference>
<dbReference type="SUPFAM" id="SSF81321">
    <property type="entry name" value="Family A G protein-coupled receptor-like"/>
    <property type="match status" value="1"/>
</dbReference>
<dbReference type="AlphaFoldDB" id="A0A814PPQ6"/>
<evidence type="ECO:0000256" key="5">
    <source>
        <dbReference type="ARBA" id="ARBA00023040"/>
    </source>
</evidence>
<dbReference type="EMBL" id="CAJNOR010001260">
    <property type="protein sequence ID" value="CAF1108933.1"/>
    <property type="molecule type" value="Genomic_DNA"/>
</dbReference>
<feature type="domain" description="G-protein coupled receptors family 1 profile" evidence="10">
    <location>
        <begin position="31"/>
        <end position="234"/>
    </location>
</feature>
<dbReference type="Proteomes" id="UP000663852">
    <property type="component" value="Unassembled WGS sequence"/>
</dbReference>
<feature type="transmembrane region" description="Helical" evidence="9">
    <location>
        <begin position="222"/>
        <end position="244"/>
    </location>
</feature>
<feature type="transmembrane region" description="Helical" evidence="9">
    <location>
        <begin position="14"/>
        <end position="40"/>
    </location>
</feature>
<evidence type="ECO:0000256" key="1">
    <source>
        <dbReference type="ARBA" id="ARBA00004651"/>
    </source>
</evidence>
<dbReference type="OrthoDB" id="10394229at2759"/>
<reference evidence="12" key="1">
    <citation type="submission" date="2021-02" db="EMBL/GenBank/DDBJ databases">
        <authorList>
            <person name="Nowell W R."/>
        </authorList>
    </citation>
    <scope>NUCLEOTIDE SEQUENCE</scope>
</reference>
<evidence type="ECO:0000256" key="3">
    <source>
        <dbReference type="ARBA" id="ARBA00022692"/>
    </source>
</evidence>
<keyword evidence="6 9" id="KW-0472">Membrane</keyword>
<evidence type="ECO:0000256" key="7">
    <source>
        <dbReference type="ARBA" id="ARBA00023170"/>
    </source>
</evidence>
<dbReference type="GO" id="GO:0005886">
    <property type="term" value="C:plasma membrane"/>
    <property type="evidence" value="ECO:0007669"/>
    <property type="project" value="UniProtKB-SubCell"/>
</dbReference>
<keyword evidence="2" id="KW-1003">Cell membrane</keyword>
<dbReference type="InterPro" id="IPR000276">
    <property type="entry name" value="GPCR_Rhodpsn"/>
</dbReference>
<evidence type="ECO:0000256" key="9">
    <source>
        <dbReference type="SAM" id="Phobius"/>
    </source>
</evidence>
<feature type="transmembrane region" description="Helical" evidence="9">
    <location>
        <begin position="52"/>
        <end position="77"/>
    </location>
</feature>
<sequence length="303" mass="35015">MVSNTTGRFRIEDYYVVCALSTLFALISILISLFIFIIVWKTKPRLHTINHLLICNTAFASIVYCLVIINNYLYLIFVPWDLDNMSCRYRAYFAYIGISGVIYSYLIQSISRLFVSIFSTKYRFLSTFRTHFILIGIQWFTVILIPLSVLITKDIQMTPLTLCWIPVNRMIHLTVNLLFVYVIPVVVILVIYVCIYQHVRGSSRNATMITNAMHSQKRDLQLLRNILILLLIYLGGSLATFLYFVTSIKVIYLISLVNITFTITAEKIFTLVLDREVRQVIISIVRGTTPVVPFQNTVTTFNK</sequence>
<dbReference type="Proteomes" id="UP000663828">
    <property type="component" value="Unassembled WGS sequence"/>
</dbReference>
<name>A0A814PPQ6_ADIRI</name>
<evidence type="ECO:0000313" key="11">
    <source>
        <dbReference type="EMBL" id="CAF0920952.1"/>
    </source>
</evidence>
<feature type="transmembrane region" description="Helical" evidence="9">
    <location>
        <begin position="89"/>
        <end position="107"/>
    </location>
</feature>
<accession>A0A814PPQ6</accession>
<dbReference type="GO" id="GO:0004930">
    <property type="term" value="F:G protein-coupled receptor activity"/>
    <property type="evidence" value="ECO:0007669"/>
    <property type="project" value="UniProtKB-KW"/>
</dbReference>
<evidence type="ECO:0000313" key="12">
    <source>
        <dbReference type="EMBL" id="CAF1108933.1"/>
    </source>
</evidence>
<keyword evidence="7" id="KW-0675">Receptor</keyword>
<organism evidence="12 13">
    <name type="scientific">Adineta ricciae</name>
    <name type="common">Rotifer</name>
    <dbReference type="NCBI Taxonomy" id="249248"/>
    <lineage>
        <taxon>Eukaryota</taxon>
        <taxon>Metazoa</taxon>
        <taxon>Spiralia</taxon>
        <taxon>Gnathifera</taxon>
        <taxon>Rotifera</taxon>
        <taxon>Eurotatoria</taxon>
        <taxon>Bdelloidea</taxon>
        <taxon>Adinetida</taxon>
        <taxon>Adinetidae</taxon>
        <taxon>Adineta</taxon>
    </lineage>
</organism>
<dbReference type="PANTHER" id="PTHR24228">
    <property type="entry name" value="B2 BRADYKININ RECEPTOR/ANGIOTENSIN II RECEPTOR"/>
    <property type="match status" value="1"/>
</dbReference>
<feature type="transmembrane region" description="Helical" evidence="9">
    <location>
        <begin position="171"/>
        <end position="195"/>
    </location>
</feature>
<evidence type="ECO:0000256" key="4">
    <source>
        <dbReference type="ARBA" id="ARBA00022989"/>
    </source>
</evidence>
<feature type="transmembrane region" description="Helical" evidence="9">
    <location>
        <begin position="128"/>
        <end position="151"/>
    </location>
</feature>
<feature type="transmembrane region" description="Helical" evidence="9">
    <location>
        <begin position="250"/>
        <end position="273"/>
    </location>
</feature>
<dbReference type="InterPro" id="IPR017452">
    <property type="entry name" value="GPCR_Rhodpsn_7TM"/>
</dbReference>
<keyword evidence="3 9" id="KW-0812">Transmembrane</keyword>
<proteinExistence type="predicted"/>
<evidence type="ECO:0000256" key="2">
    <source>
        <dbReference type="ARBA" id="ARBA00022475"/>
    </source>
</evidence>
<protein>
    <recommendedName>
        <fullName evidence="10">G-protein coupled receptors family 1 profile domain-containing protein</fullName>
    </recommendedName>
</protein>
<dbReference type="EMBL" id="CAJNOJ010000038">
    <property type="protein sequence ID" value="CAF0920952.1"/>
    <property type="molecule type" value="Genomic_DNA"/>
</dbReference>
<evidence type="ECO:0000259" key="10">
    <source>
        <dbReference type="PROSITE" id="PS50262"/>
    </source>
</evidence>
<comment type="caution">
    <text evidence="12">The sequence shown here is derived from an EMBL/GenBank/DDBJ whole genome shotgun (WGS) entry which is preliminary data.</text>
</comment>
<keyword evidence="4 9" id="KW-1133">Transmembrane helix</keyword>
<evidence type="ECO:0000256" key="8">
    <source>
        <dbReference type="ARBA" id="ARBA00023224"/>
    </source>
</evidence>
<gene>
    <name evidence="11" type="ORF">EDS130_LOCUS10764</name>
    <name evidence="12" type="ORF">XAT740_LOCUS18761</name>
</gene>
<evidence type="ECO:0000256" key="6">
    <source>
        <dbReference type="ARBA" id="ARBA00023136"/>
    </source>
</evidence>
<dbReference type="CDD" id="cd00637">
    <property type="entry name" value="7tm_classA_rhodopsin-like"/>
    <property type="match status" value="1"/>
</dbReference>
<keyword evidence="13" id="KW-1185">Reference proteome</keyword>
<evidence type="ECO:0000313" key="13">
    <source>
        <dbReference type="Proteomes" id="UP000663828"/>
    </source>
</evidence>
<keyword evidence="5" id="KW-0297">G-protein coupled receptor</keyword>
<dbReference type="PANTHER" id="PTHR24228:SF59">
    <property type="entry name" value="NEUROPEPTIDE RECEPTOR 15"/>
    <property type="match status" value="1"/>
</dbReference>